<dbReference type="OrthoDB" id="9808813at2"/>
<comment type="caution">
    <text evidence="13">The sequence shown here is derived from an EMBL/GenBank/DDBJ whole genome shotgun (WGS) entry which is preliminary data.</text>
</comment>
<dbReference type="Gene3D" id="3.30.70.270">
    <property type="match status" value="1"/>
</dbReference>
<name>A0A437N3X4_9SPHN</name>
<evidence type="ECO:0000256" key="5">
    <source>
        <dbReference type="ARBA" id="ARBA00022695"/>
    </source>
</evidence>
<protein>
    <recommendedName>
        <fullName evidence="3">DNA-directed DNA polymerase</fullName>
        <ecNumber evidence="3">2.7.7.7</ecNumber>
    </recommendedName>
</protein>
<evidence type="ECO:0000256" key="2">
    <source>
        <dbReference type="ARBA" id="ARBA00011245"/>
    </source>
</evidence>
<evidence type="ECO:0000256" key="7">
    <source>
        <dbReference type="ARBA" id="ARBA00022763"/>
    </source>
</evidence>
<keyword evidence="6" id="KW-0479">Metal-binding</keyword>
<evidence type="ECO:0000313" key="14">
    <source>
        <dbReference type="Proteomes" id="UP000282837"/>
    </source>
</evidence>
<evidence type="ECO:0000259" key="12">
    <source>
        <dbReference type="PROSITE" id="PS50173"/>
    </source>
</evidence>
<keyword evidence="14" id="KW-1185">Reference proteome</keyword>
<dbReference type="SUPFAM" id="SSF56672">
    <property type="entry name" value="DNA/RNA polymerases"/>
    <property type="match status" value="1"/>
</dbReference>
<dbReference type="Gene3D" id="1.10.150.20">
    <property type="entry name" value="5' to 3' exonuclease, C-terminal subdomain"/>
    <property type="match status" value="1"/>
</dbReference>
<gene>
    <name evidence="13" type="ORF">EOE18_10630</name>
</gene>
<dbReference type="InterPro" id="IPR017961">
    <property type="entry name" value="DNA_pol_Y-fam_little_finger"/>
</dbReference>
<dbReference type="InterPro" id="IPR043128">
    <property type="entry name" value="Rev_trsase/Diguanyl_cyclase"/>
</dbReference>
<dbReference type="PANTHER" id="PTHR11076:SF34">
    <property type="entry name" value="PROTEIN UMUC"/>
    <property type="match status" value="1"/>
</dbReference>
<evidence type="ECO:0000256" key="10">
    <source>
        <dbReference type="ARBA" id="ARBA00025589"/>
    </source>
</evidence>
<keyword evidence="9" id="KW-0234">DNA repair</keyword>
<dbReference type="Proteomes" id="UP000282837">
    <property type="component" value="Unassembled WGS sequence"/>
</dbReference>
<dbReference type="AlphaFoldDB" id="A0A437N3X4"/>
<dbReference type="CDD" id="cd00424">
    <property type="entry name" value="PolY"/>
    <property type="match status" value="1"/>
</dbReference>
<dbReference type="GO" id="GO:0006281">
    <property type="term" value="P:DNA repair"/>
    <property type="evidence" value="ECO:0007669"/>
    <property type="project" value="UniProtKB-KW"/>
</dbReference>
<dbReference type="GO" id="GO:0003684">
    <property type="term" value="F:damaged DNA binding"/>
    <property type="evidence" value="ECO:0007669"/>
    <property type="project" value="InterPro"/>
</dbReference>
<keyword evidence="5" id="KW-0548">Nucleotidyltransferase</keyword>
<keyword evidence="8" id="KW-0460">Magnesium</keyword>
<evidence type="ECO:0000313" key="13">
    <source>
        <dbReference type="EMBL" id="RVU04617.1"/>
    </source>
</evidence>
<evidence type="ECO:0000256" key="8">
    <source>
        <dbReference type="ARBA" id="ARBA00022842"/>
    </source>
</evidence>
<evidence type="ECO:0000256" key="6">
    <source>
        <dbReference type="ARBA" id="ARBA00022723"/>
    </source>
</evidence>
<dbReference type="GO" id="GO:0046872">
    <property type="term" value="F:metal ion binding"/>
    <property type="evidence" value="ECO:0007669"/>
    <property type="project" value="UniProtKB-KW"/>
</dbReference>
<dbReference type="GO" id="GO:0005829">
    <property type="term" value="C:cytosol"/>
    <property type="evidence" value="ECO:0007669"/>
    <property type="project" value="TreeGrafter"/>
</dbReference>
<organism evidence="13 14">
    <name type="scientific">Novosphingobium umbonatum</name>
    <dbReference type="NCBI Taxonomy" id="1908524"/>
    <lineage>
        <taxon>Bacteria</taxon>
        <taxon>Pseudomonadati</taxon>
        <taxon>Pseudomonadota</taxon>
        <taxon>Alphaproteobacteria</taxon>
        <taxon>Sphingomonadales</taxon>
        <taxon>Sphingomonadaceae</taxon>
        <taxon>Novosphingobium</taxon>
    </lineage>
</organism>
<dbReference type="Pfam" id="PF11799">
    <property type="entry name" value="IMS_C"/>
    <property type="match status" value="1"/>
</dbReference>
<dbReference type="Gene3D" id="3.40.1170.60">
    <property type="match status" value="1"/>
</dbReference>
<dbReference type="GO" id="GO:0009432">
    <property type="term" value="P:SOS response"/>
    <property type="evidence" value="ECO:0007669"/>
    <property type="project" value="TreeGrafter"/>
</dbReference>
<comment type="catalytic activity">
    <reaction evidence="11">
        <text>DNA(n) + a 2'-deoxyribonucleoside 5'-triphosphate = DNA(n+1) + diphosphate</text>
        <dbReference type="Rhea" id="RHEA:22508"/>
        <dbReference type="Rhea" id="RHEA-COMP:17339"/>
        <dbReference type="Rhea" id="RHEA-COMP:17340"/>
        <dbReference type="ChEBI" id="CHEBI:33019"/>
        <dbReference type="ChEBI" id="CHEBI:61560"/>
        <dbReference type="ChEBI" id="CHEBI:173112"/>
        <dbReference type="EC" id="2.7.7.7"/>
    </reaction>
</comment>
<evidence type="ECO:0000256" key="4">
    <source>
        <dbReference type="ARBA" id="ARBA00022679"/>
    </source>
</evidence>
<dbReference type="EC" id="2.7.7.7" evidence="3"/>
<dbReference type="PANTHER" id="PTHR11076">
    <property type="entry name" value="DNA REPAIR POLYMERASE UMUC / TRANSFERASE FAMILY MEMBER"/>
    <property type="match status" value="1"/>
</dbReference>
<dbReference type="InterPro" id="IPR001126">
    <property type="entry name" value="UmuC"/>
</dbReference>
<dbReference type="InterPro" id="IPR050116">
    <property type="entry name" value="DNA_polymerase-Y"/>
</dbReference>
<comment type="similarity">
    <text evidence="1">Belongs to the DNA polymerase type-Y family.</text>
</comment>
<dbReference type="GO" id="GO:0042276">
    <property type="term" value="P:error-prone translesion synthesis"/>
    <property type="evidence" value="ECO:0007669"/>
    <property type="project" value="TreeGrafter"/>
</dbReference>
<dbReference type="EMBL" id="SACO01000007">
    <property type="protein sequence ID" value="RVU04617.1"/>
    <property type="molecule type" value="Genomic_DNA"/>
</dbReference>
<feature type="domain" description="UmuC" evidence="12">
    <location>
        <begin position="9"/>
        <end position="191"/>
    </location>
</feature>
<dbReference type="GO" id="GO:0003887">
    <property type="term" value="F:DNA-directed DNA polymerase activity"/>
    <property type="evidence" value="ECO:0007669"/>
    <property type="project" value="TreeGrafter"/>
</dbReference>
<dbReference type="FunFam" id="3.40.1170.60:FF:000003">
    <property type="entry name" value="DNA polymerase eta"/>
    <property type="match status" value="1"/>
</dbReference>
<comment type="function">
    <text evidence="10">Poorly processive, error-prone DNA polymerase involved in untargeted mutagenesis. Copies undamaged DNA at stalled replication forks, which arise in vivo from mismatched or misaligned primer ends. These misaligned primers can be extended by PolIV. Exhibits no 3'-5' exonuclease (proofreading) activity. May be involved in translesional synthesis, in conjunction with the beta clamp from PolIII.</text>
</comment>
<dbReference type="InterPro" id="IPR043502">
    <property type="entry name" value="DNA/RNA_pol_sf"/>
</dbReference>
<evidence type="ECO:0000256" key="9">
    <source>
        <dbReference type="ARBA" id="ARBA00023204"/>
    </source>
</evidence>
<reference evidence="13 14" key="1">
    <citation type="submission" date="2019-01" db="EMBL/GenBank/DDBJ databases">
        <authorList>
            <person name="Chen W.-M."/>
        </authorList>
    </citation>
    <scope>NUCLEOTIDE SEQUENCE [LARGE SCALE GENOMIC DNA]</scope>
    <source>
        <strain evidence="13 14">FSY-9</strain>
    </source>
</reference>
<evidence type="ECO:0000256" key="3">
    <source>
        <dbReference type="ARBA" id="ARBA00012417"/>
    </source>
</evidence>
<dbReference type="PROSITE" id="PS50173">
    <property type="entry name" value="UMUC"/>
    <property type="match status" value="1"/>
</dbReference>
<proteinExistence type="inferred from homology"/>
<keyword evidence="7" id="KW-0227">DNA damage</keyword>
<dbReference type="Pfam" id="PF00817">
    <property type="entry name" value="IMS"/>
    <property type="match status" value="1"/>
</dbReference>
<sequence length="415" mass="46333">MRKPTTIEHLYLDFDGFFASVEQLRDPHLRGRPVGVIPYAGGGRTCIIACSREAKARGVKNIMMVDEARRLCRDIVLVPQKPDLYRRAHNALISEIGSVIPVDQVKSIDEVSCWLDETQRGEPTDLAQRIKNTIRYNIGATLTCSIGFAANRHLAKIASDTKKPDGLTIWYPEDVPAQLARLKLEDIPGIGRSMVKRLAAARVGDVPGLLALQPKQMRAIWRNVTGERLWYALHGYAVEAPETERNMFGHARVLPPDQRSLDDARAIARLLLVKAARRMRRSNFYASALYLWLKGFERGWGNMAPLGEVQDDMAILAALSELWERVTAVIPPTTKIMRVSVTLGELTLDTARQPDLFANDDKERQRCEALSRTMDGLNSRFGQTVVSVGPWAPPAGGNVGSKISYTRIPEAEDNW</sequence>
<evidence type="ECO:0000256" key="11">
    <source>
        <dbReference type="ARBA" id="ARBA00049244"/>
    </source>
</evidence>
<accession>A0A437N3X4</accession>
<dbReference type="RefSeq" id="WP_127709289.1">
    <property type="nucleotide sequence ID" value="NZ_SACO01000007.1"/>
</dbReference>
<comment type="subunit">
    <text evidence="2">Monomer.</text>
</comment>
<evidence type="ECO:0000256" key="1">
    <source>
        <dbReference type="ARBA" id="ARBA00010945"/>
    </source>
</evidence>
<keyword evidence="4" id="KW-0808">Transferase</keyword>